<evidence type="ECO:0000256" key="1">
    <source>
        <dbReference type="SAM" id="Phobius"/>
    </source>
</evidence>
<accession>A0ABT4U8B2</accession>
<comment type="caution">
    <text evidence="2">The sequence shown here is derived from an EMBL/GenBank/DDBJ whole genome shotgun (WGS) entry which is preliminary data.</text>
</comment>
<keyword evidence="3" id="KW-1185">Reference proteome</keyword>
<dbReference type="RefSeq" id="WP_270688039.1">
    <property type="nucleotide sequence ID" value="NZ_JAQFWQ010000070.1"/>
</dbReference>
<keyword evidence="1" id="KW-1133">Transmembrane helix</keyword>
<protein>
    <recommendedName>
        <fullName evidence="4">DUF1440 domain-containing protein</fullName>
    </recommendedName>
</protein>
<name>A0ABT4U8B2_9ACTN</name>
<evidence type="ECO:0000313" key="3">
    <source>
        <dbReference type="Proteomes" id="UP001527866"/>
    </source>
</evidence>
<keyword evidence="1" id="KW-0472">Membrane</keyword>
<dbReference type="EMBL" id="JAQFWQ010000070">
    <property type="protein sequence ID" value="MDA2813188.1"/>
    <property type="molecule type" value="Genomic_DNA"/>
</dbReference>
<feature type="transmembrane region" description="Helical" evidence="1">
    <location>
        <begin position="12"/>
        <end position="31"/>
    </location>
</feature>
<feature type="transmembrane region" description="Helical" evidence="1">
    <location>
        <begin position="43"/>
        <end position="64"/>
    </location>
</feature>
<organism evidence="2 3">
    <name type="scientific">Nocardiopsis endophytica</name>
    <dbReference type="NCBI Taxonomy" id="3018445"/>
    <lineage>
        <taxon>Bacteria</taxon>
        <taxon>Bacillati</taxon>
        <taxon>Actinomycetota</taxon>
        <taxon>Actinomycetes</taxon>
        <taxon>Streptosporangiales</taxon>
        <taxon>Nocardiopsidaceae</taxon>
        <taxon>Nocardiopsis</taxon>
    </lineage>
</organism>
<sequence length="67" mass="7191">MIASMMGSDSAGAGYGVVWWVIGPLAAMPMMMGMPMFSIDRTAMMSLVGHLVYGLVTAVALFFLSRR</sequence>
<evidence type="ECO:0008006" key="4">
    <source>
        <dbReference type="Google" id="ProtNLM"/>
    </source>
</evidence>
<reference evidence="2 3" key="1">
    <citation type="submission" date="2023-01" db="EMBL/GenBank/DDBJ databases">
        <title>Draft genome sequence of Nocardiopsis sp. RSe5-2 isolated from halophytes.</title>
        <authorList>
            <person name="Duangmal K."/>
            <person name="Chantavorakit T."/>
        </authorList>
    </citation>
    <scope>NUCLEOTIDE SEQUENCE [LARGE SCALE GENOMIC DNA]</scope>
    <source>
        <strain evidence="2 3">RSe5-2</strain>
    </source>
</reference>
<gene>
    <name evidence="2" type="ORF">O4J56_21260</name>
</gene>
<keyword evidence="1" id="KW-0812">Transmembrane</keyword>
<proteinExistence type="predicted"/>
<dbReference type="Proteomes" id="UP001527866">
    <property type="component" value="Unassembled WGS sequence"/>
</dbReference>
<evidence type="ECO:0000313" key="2">
    <source>
        <dbReference type="EMBL" id="MDA2813188.1"/>
    </source>
</evidence>